<organism evidence="6 7">
    <name type="scientific">Ameca splendens</name>
    <dbReference type="NCBI Taxonomy" id="208324"/>
    <lineage>
        <taxon>Eukaryota</taxon>
        <taxon>Metazoa</taxon>
        <taxon>Chordata</taxon>
        <taxon>Craniata</taxon>
        <taxon>Vertebrata</taxon>
        <taxon>Euteleostomi</taxon>
        <taxon>Actinopterygii</taxon>
        <taxon>Neopterygii</taxon>
        <taxon>Teleostei</taxon>
        <taxon>Neoteleostei</taxon>
        <taxon>Acanthomorphata</taxon>
        <taxon>Ovalentaria</taxon>
        <taxon>Atherinomorphae</taxon>
        <taxon>Cyprinodontiformes</taxon>
        <taxon>Goodeidae</taxon>
        <taxon>Ameca</taxon>
    </lineage>
</organism>
<evidence type="ECO:0000313" key="7">
    <source>
        <dbReference type="Proteomes" id="UP001469553"/>
    </source>
</evidence>
<name>A0ABV0ZQF7_9TELE</name>
<feature type="compositionally biased region" description="Basic and acidic residues" evidence="4">
    <location>
        <begin position="68"/>
        <end position="78"/>
    </location>
</feature>
<dbReference type="PANTHER" id="PTHR23288">
    <property type="entry name" value="OCCLUDIN AND RNA POLYMERASE II ELONGATION FACTOR ELL"/>
    <property type="match status" value="1"/>
</dbReference>
<gene>
    <name evidence="6" type="ORF">AMECASPLE_021177</name>
</gene>
<sequence>PIIENLPLQNGAPYSSSSEAASSSGKPKKRRAGRPRRSDGRDDTDYNSSGDELDDDDFDSEFPPIANEDQRNNYKQEFDRDHLEYKDLQVELDAINKDLANLDRELDELQEGSPQYLDALDEYNKIRNVKKSADYQAKRHRCKYLKHKLNHIKKMVSDYDRRV</sequence>
<dbReference type="PANTHER" id="PTHR23288:SF4">
    <property type="entry name" value="OCCLUDIN"/>
    <property type="match status" value="1"/>
</dbReference>
<dbReference type="InterPro" id="IPR010844">
    <property type="entry name" value="Occludin_ELL"/>
</dbReference>
<dbReference type="Gene3D" id="6.10.140.340">
    <property type="match status" value="1"/>
</dbReference>
<keyword evidence="7" id="KW-1185">Reference proteome</keyword>
<feature type="compositionally biased region" description="Basic residues" evidence="4">
    <location>
        <begin position="26"/>
        <end position="35"/>
    </location>
</feature>
<dbReference type="SUPFAM" id="SSF144292">
    <property type="entry name" value="occludin/ELL-like"/>
    <property type="match status" value="1"/>
</dbReference>
<feature type="coiled-coil region" evidence="3">
    <location>
        <begin position="85"/>
        <end position="112"/>
    </location>
</feature>
<proteinExistence type="inferred from homology"/>
<comment type="similarity">
    <text evidence="1 2">Belongs to the ELL/occludin family.</text>
</comment>
<evidence type="ECO:0000256" key="3">
    <source>
        <dbReference type="SAM" id="Coils"/>
    </source>
</evidence>
<reference evidence="6 7" key="1">
    <citation type="submission" date="2021-06" db="EMBL/GenBank/DDBJ databases">
        <authorList>
            <person name="Palmer J.M."/>
        </authorList>
    </citation>
    <scope>NUCLEOTIDE SEQUENCE [LARGE SCALE GENOMIC DNA]</scope>
    <source>
        <strain evidence="6 7">AS_MEX2019</strain>
        <tissue evidence="6">Muscle</tissue>
    </source>
</reference>
<dbReference type="Pfam" id="PF07303">
    <property type="entry name" value="Occludin_ELL"/>
    <property type="match status" value="1"/>
</dbReference>
<evidence type="ECO:0000313" key="6">
    <source>
        <dbReference type="EMBL" id="MEQ2307726.1"/>
    </source>
</evidence>
<dbReference type="InterPro" id="IPR031176">
    <property type="entry name" value="ELL/occludin"/>
</dbReference>
<dbReference type="Proteomes" id="UP001469553">
    <property type="component" value="Unassembled WGS sequence"/>
</dbReference>
<feature type="non-terminal residue" evidence="6">
    <location>
        <position position="1"/>
    </location>
</feature>
<protein>
    <recommendedName>
        <fullName evidence="5">OCEL domain-containing protein</fullName>
    </recommendedName>
</protein>
<feature type="compositionally biased region" description="Acidic residues" evidence="4">
    <location>
        <begin position="51"/>
        <end position="60"/>
    </location>
</feature>
<feature type="domain" description="OCEL" evidence="5">
    <location>
        <begin position="56"/>
        <end position="163"/>
    </location>
</feature>
<evidence type="ECO:0000256" key="1">
    <source>
        <dbReference type="ARBA" id="ARBA00009171"/>
    </source>
</evidence>
<feature type="compositionally biased region" description="Low complexity" evidence="4">
    <location>
        <begin position="15"/>
        <end position="25"/>
    </location>
</feature>
<dbReference type="EMBL" id="JAHRIP010067645">
    <property type="protein sequence ID" value="MEQ2307726.1"/>
    <property type="molecule type" value="Genomic_DNA"/>
</dbReference>
<evidence type="ECO:0000259" key="5">
    <source>
        <dbReference type="PROSITE" id="PS51980"/>
    </source>
</evidence>
<feature type="region of interest" description="Disordered" evidence="4">
    <location>
        <begin position="1"/>
        <end position="78"/>
    </location>
</feature>
<dbReference type="PROSITE" id="PS51980">
    <property type="entry name" value="OCEL"/>
    <property type="match status" value="1"/>
</dbReference>
<evidence type="ECO:0000256" key="4">
    <source>
        <dbReference type="SAM" id="MobiDB-lite"/>
    </source>
</evidence>
<keyword evidence="3" id="KW-0175">Coiled coil</keyword>
<accession>A0ABV0ZQF7</accession>
<comment type="caution">
    <text evidence="6">The sequence shown here is derived from an EMBL/GenBank/DDBJ whole genome shotgun (WGS) entry which is preliminary data.</text>
</comment>
<evidence type="ECO:0000256" key="2">
    <source>
        <dbReference type="PROSITE-ProRule" id="PRU01324"/>
    </source>
</evidence>